<proteinExistence type="predicted"/>
<dbReference type="PANTHER" id="PTHR23501:SF191">
    <property type="entry name" value="VACUOLAR BASIC AMINO ACID TRANSPORTER 4"/>
    <property type="match status" value="1"/>
</dbReference>
<keyword evidence="5 7" id="KW-0472">Membrane</keyword>
<sequence length="525" mass="56264">MPDDIRDLQPSETSALLGNNNNPTVASYVDGTTERERRVDNVDDTPIPEGLPSVQLIFVLLAVWSGVFLSAIDTTVISTLLAPISSSFSSFKSISWVASAYLIANAALQPLFGKLTDIYGRRSGLIICHILFGIGTLMCGIAKNEYTMIAGRVIAGAGGGGMTTISSIVASDLVPLRKRGIVQGGGNLSYGVGAALGGVFGGFIHDRIGWRWAFLIQVPFVALSAIMVAVFVRIPVKKTSVARHKRVDYAGAFTLVTSLVLLLVALNSGGNIFPWTHPLVLTCLFLSFLCLFAFGYIEKNLAKEPVIPYFYCPIYFMVRGQSPTDAGLRLTPFAAGISVGSLSAGIAMNKSGQYYTIGLLTLLVFNAGVASICTFNLTTPLFPQFFNFFVFGAGYGGALTVTLLALIAAVDRSQQAVVTSASYAFRSTGSTIGVAIGGAIFQNVLGKKLIEYIGTGKEAMEIIDKVRERFDAIDSIPPEYTGRVKDAYMDALHAVFYVSLAIGVCALISSTFMREHKLHNTLDRK</sequence>
<organism evidence="9 10">
    <name type="scientific">Discina gigas</name>
    <dbReference type="NCBI Taxonomy" id="1032678"/>
    <lineage>
        <taxon>Eukaryota</taxon>
        <taxon>Fungi</taxon>
        <taxon>Dikarya</taxon>
        <taxon>Ascomycota</taxon>
        <taxon>Pezizomycotina</taxon>
        <taxon>Pezizomycetes</taxon>
        <taxon>Pezizales</taxon>
        <taxon>Discinaceae</taxon>
        <taxon>Discina</taxon>
    </lineage>
</organism>
<gene>
    <name evidence="9" type="ORF">Q9L58_002208</name>
</gene>
<dbReference type="SUPFAM" id="SSF103473">
    <property type="entry name" value="MFS general substrate transporter"/>
    <property type="match status" value="1"/>
</dbReference>
<dbReference type="EMBL" id="JBBBZM010000018">
    <property type="protein sequence ID" value="KAL0638782.1"/>
    <property type="molecule type" value="Genomic_DNA"/>
</dbReference>
<feature type="region of interest" description="Disordered" evidence="6">
    <location>
        <begin position="1"/>
        <end position="22"/>
    </location>
</feature>
<feature type="transmembrane region" description="Helical" evidence="7">
    <location>
        <begin position="385"/>
        <end position="410"/>
    </location>
</feature>
<feature type="transmembrane region" description="Helical" evidence="7">
    <location>
        <begin position="494"/>
        <end position="513"/>
    </location>
</feature>
<feature type="transmembrane region" description="Helical" evidence="7">
    <location>
        <begin position="187"/>
        <end position="204"/>
    </location>
</feature>
<dbReference type="InterPro" id="IPR020846">
    <property type="entry name" value="MFS_dom"/>
</dbReference>
<accession>A0ABR3GS84</accession>
<dbReference type="InterPro" id="IPR011701">
    <property type="entry name" value="MFS"/>
</dbReference>
<dbReference type="Pfam" id="PF07690">
    <property type="entry name" value="MFS_1"/>
    <property type="match status" value="1"/>
</dbReference>
<keyword evidence="3 7" id="KW-0812">Transmembrane</keyword>
<feature type="transmembrane region" description="Helical" evidence="7">
    <location>
        <begin position="94"/>
        <end position="112"/>
    </location>
</feature>
<keyword evidence="4 7" id="KW-1133">Transmembrane helix</keyword>
<evidence type="ECO:0000313" key="9">
    <source>
        <dbReference type="EMBL" id="KAL0638782.1"/>
    </source>
</evidence>
<comment type="caution">
    <text evidence="9">The sequence shown here is derived from an EMBL/GenBank/DDBJ whole genome shotgun (WGS) entry which is preliminary data.</text>
</comment>
<dbReference type="Gene3D" id="1.20.1250.20">
    <property type="entry name" value="MFS general substrate transporter like domains"/>
    <property type="match status" value="1"/>
</dbReference>
<evidence type="ECO:0000259" key="8">
    <source>
        <dbReference type="PROSITE" id="PS50850"/>
    </source>
</evidence>
<dbReference type="Proteomes" id="UP001447188">
    <property type="component" value="Unassembled WGS sequence"/>
</dbReference>
<evidence type="ECO:0000256" key="1">
    <source>
        <dbReference type="ARBA" id="ARBA00004127"/>
    </source>
</evidence>
<keyword evidence="10" id="KW-1185">Reference proteome</keyword>
<evidence type="ECO:0000256" key="6">
    <source>
        <dbReference type="SAM" id="MobiDB-lite"/>
    </source>
</evidence>
<feature type="transmembrane region" description="Helical" evidence="7">
    <location>
        <begin position="354"/>
        <end position="378"/>
    </location>
</feature>
<reference evidence="9 10" key="1">
    <citation type="submission" date="2024-02" db="EMBL/GenBank/DDBJ databases">
        <title>Discinaceae phylogenomics.</title>
        <authorList>
            <person name="Dirks A.C."/>
            <person name="James T.Y."/>
        </authorList>
    </citation>
    <scope>NUCLEOTIDE SEQUENCE [LARGE SCALE GENOMIC DNA]</scope>
    <source>
        <strain evidence="9 10">ACD0624</strain>
    </source>
</reference>
<feature type="transmembrane region" description="Helical" evidence="7">
    <location>
        <begin position="278"/>
        <end position="297"/>
    </location>
</feature>
<feature type="compositionally biased region" description="Polar residues" evidence="6">
    <location>
        <begin position="10"/>
        <end position="22"/>
    </location>
</feature>
<dbReference type="InterPro" id="IPR036259">
    <property type="entry name" value="MFS_trans_sf"/>
</dbReference>
<evidence type="ECO:0000256" key="3">
    <source>
        <dbReference type="ARBA" id="ARBA00022692"/>
    </source>
</evidence>
<keyword evidence="2" id="KW-0813">Transport</keyword>
<dbReference type="PANTHER" id="PTHR23501">
    <property type="entry name" value="MAJOR FACILITATOR SUPERFAMILY"/>
    <property type="match status" value="1"/>
</dbReference>
<feature type="transmembrane region" description="Helical" evidence="7">
    <location>
        <begin position="56"/>
        <end position="82"/>
    </location>
</feature>
<evidence type="ECO:0000313" key="10">
    <source>
        <dbReference type="Proteomes" id="UP001447188"/>
    </source>
</evidence>
<dbReference type="PROSITE" id="PS50850">
    <property type="entry name" value="MFS"/>
    <property type="match status" value="1"/>
</dbReference>
<evidence type="ECO:0000256" key="5">
    <source>
        <dbReference type="ARBA" id="ARBA00023136"/>
    </source>
</evidence>
<comment type="subcellular location">
    <subcellularLocation>
        <location evidence="1">Endomembrane system</location>
        <topology evidence="1">Multi-pass membrane protein</topology>
    </subcellularLocation>
</comment>
<protein>
    <recommendedName>
        <fullName evidence="8">Major facilitator superfamily (MFS) profile domain-containing protein</fullName>
    </recommendedName>
</protein>
<evidence type="ECO:0000256" key="2">
    <source>
        <dbReference type="ARBA" id="ARBA00022448"/>
    </source>
</evidence>
<feature type="transmembrane region" description="Helical" evidence="7">
    <location>
        <begin position="210"/>
        <end position="235"/>
    </location>
</feature>
<feature type="domain" description="Major facilitator superfamily (MFS) profile" evidence="8">
    <location>
        <begin position="59"/>
        <end position="518"/>
    </location>
</feature>
<name>A0ABR3GS84_9PEZI</name>
<evidence type="ECO:0000256" key="7">
    <source>
        <dbReference type="SAM" id="Phobius"/>
    </source>
</evidence>
<feature type="transmembrane region" description="Helical" evidence="7">
    <location>
        <begin position="124"/>
        <end position="142"/>
    </location>
</feature>
<evidence type="ECO:0000256" key="4">
    <source>
        <dbReference type="ARBA" id="ARBA00022989"/>
    </source>
</evidence>
<feature type="transmembrane region" description="Helical" evidence="7">
    <location>
        <begin position="247"/>
        <end position="266"/>
    </location>
</feature>